<evidence type="ECO:0000313" key="3">
    <source>
        <dbReference type="Proteomes" id="UP001642484"/>
    </source>
</evidence>
<keyword evidence="3" id="KW-1185">Reference proteome</keyword>
<dbReference type="PANTHER" id="PTHR43364:SF17">
    <property type="entry name" value="ALDO KETO REDUCTASE"/>
    <property type="match status" value="1"/>
</dbReference>
<dbReference type="InterPro" id="IPR020471">
    <property type="entry name" value="AKR"/>
</dbReference>
<dbReference type="PANTHER" id="PTHR43364">
    <property type="entry name" value="NADH-SPECIFIC METHYLGLYOXAL REDUCTASE-RELATED"/>
    <property type="match status" value="1"/>
</dbReference>
<evidence type="ECO:0000313" key="2">
    <source>
        <dbReference type="EMBL" id="CAK9010266.1"/>
    </source>
</evidence>
<dbReference type="EMBL" id="CAXAMN010004614">
    <property type="protein sequence ID" value="CAK9010266.1"/>
    <property type="molecule type" value="Genomic_DNA"/>
</dbReference>
<proteinExistence type="predicted"/>
<protein>
    <recommendedName>
        <fullName evidence="1">NADP-dependent oxidoreductase domain-containing protein</fullName>
    </recommendedName>
</protein>
<sequence>MQSMREASISLTRLKCTQCQTSIHNGVQAALRSTLGLGSRRTLAGVPRWCWASKIAGYWPRSRAAARRSEPEGDSESWPDARADAASVRQACEASLRRLKTDCIDLYQIHWPDRYVPIFGQTEYKCANERKPVLIEETAAALKDLMQEGKIKAYGVSNETTFGVCEWTRAAQKLDMPPPASIQNACSLVVRLFEYELAEACATSNFNVGLLAYSILAGGLLSGKYRGNKQPAESRHTKYPNFMSRWNPTKGIPQLSEAVEGYAMIAEENGMSLTELSTRWCRTRSYCKHGSVIIGATNLDQLKENLDAFEGDAGLSEEVLAQIDDIHLKLRNPGTFL</sequence>
<dbReference type="PRINTS" id="PR00069">
    <property type="entry name" value="ALDKETRDTASE"/>
</dbReference>
<dbReference type="Gene3D" id="3.20.20.100">
    <property type="entry name" value="NADP-dependent oxidoreductase domain"/>
    <property type="match status" value="1"/>
</dbReference>
<dbReference type="InterPro" id="IPR023210">
    <property type="entry name" value="NADP_OxRdtase_dom"/>
</dbReference>
<evidence type="ECO:0000259" key="1">
    <source>
        <dbReference type="Pfam" id="PF00248"/>
    </source>
</evidence>
<comment type="caution">
    <text evidence="2">The sequence shown here is derived from an EMBL/GenBank/DDBJ whole genome shotgun (WGS) entry which is preliminary data.</text>
</comment>
<dbReference type="Proteomes" id="UP001642484">
    <property type="component" value="Unassembled WGS sequence"/>
</dbReference>
<name>A0ABP0J7G9_9DINO</name>
<gene>
    <name evidence="2" type="ORF">CCMP2556_LOCUS10007</name>
</gene>
<organism evidence="2 3">
    <name type="scientific">Durusdinium trenchii</name>
    <dbReference type="NCBI Taxonomy" id="1381693"/>
    <lineage>
        <taxon>Eukaryota</taxon>
        <taxon>Sar</taxon>
        <taxon>Alveolata</taxon>
        <taxon>Dinophyceae</taxon>
        <taxon>Suessiales</taxon>
        <taxon>Symbiodiniaceae</taxon>
        <taxon>Durusdinium</taxon>
    </lineage>
</organism>
<dbReference type="InterPro" id="IPR036812">
    <property type="entry name" value="NAD(P)_OxRdtase_dom_sf"/>
</dbReference>
<reference evidence="2 3" key="1">
    <citation type="submission" date="2024-02" db="EMBL/GenBank/DDBJ databases">
        <authorList>
            <person name="Chen Y."/>
            <person name="Shah S."/>
            <person name="Dougan E. K."/>
            <person name="Thang M."/>
            <person name="Chan C."/>
        </authorList>
    </citation>
    <scope>NUCLEOTIDE SEQUENCE [LARGE SCALE GENOMIC DNA]</scope>
</reference>
<feature type="domain" description="NADP-dependent oxidoreductase" evidence="1">
    <location>
        <begin position="78"/>
        <end position="326"/>
    </location>
</feature>
<dbReference type="InterPro" id="IPR050523">
    <property type="entry name" value="AKR_Detox_Biosynth"/>
</dbReference>
<accession>A0ABP0J7G9</accession>
<dbReference type="Pfam" id="PF00248">
    <property type="entry name" value="Aldo_ket_red"/>
    <property type="match status" value="1"/>
</dbReference>
<dbReference type="SUPFAM" id="SSF51430">
    <property type="entry name" value="NAD(P)-linked oxidoreductase"/>
    <property type="match status" value="1"/>
</dbReference>